<name>A0ABM0M739_SACKO</name>
<keyword evidence="1" id="KW-0433">Leucine-rich repeat</keyword>
<dbReference type="Pfam" id="PF13306">
    <property type="entry name" value="LRR_5"/>
    <property type="match status" value="1"/>
</dbReference>
<dbReference type="SUPFAM" id="SSF48726">
    <property type="entry name" value="Immunoglobulin"/>
    <property type="match status" value="1"/>
</dbReference>
<keyword evidence="6" id="KW-1133">Transmembrane helix</keyword>
<dbReference type="InterPro" id="IPR036179">
    <property type="entry name" value="Ig-like_dom_sf"/>
</dbReference>
<evidence type="ECO:0000256" key="5">
    <source>
        <dbReference type="SAM" id="MobiDB-lite"/>
    </source>
</evidence>
<feature type="signal peptide" evidence="7">
    <location>
        <begin position="1"/>
        <end position="17"/>
    </location>
</feature>
<dbReference type="PANTHER" id="PTHR24373">
    <property type="entry name" value="SLIT RELATED LEUCINE-RICH REPEAT NEURONAL PROTEIN"/>
    <property type="match status" value="1"/>
</dbReference>
<evidence type="ECO:0000256" key="4">
    <source>
        <dbReference type="ARBA" id="ARBA00023157"/>
    </source>
</evidence>
<dbReference type="PROSITE" id="PS51450">
    <property type="entry name" value="LRR"/>
    <property type="match status" value="2"/>
</dbReference>
<dbReference type="InterPro" id="IPR013783">
    <property type="entry name" value="Ig-like_fold"/>
</dbReference>
<dbReference type="Gene3D" id="3.80.10.10">
    <property type="entry name" value="Ribonuclease Inhibitor"/>
    <property type="match status" value="4"/>
</dbReference>
<organism evidence="9 10">
    <name type="scientific">Saccoglossus kowalevskii</name>
    <name type="common">Acorn worm</name>
    <dbReference type="NCBI Taxonomy" id="10224"/>
    <lineage>
        <taxon>Eukaryota</taxon>
        <taxon>Metazoa</taxon>
        <taxon>Hemichordata</taxon>
        <taxon>Enteropneusta</taxon>
        <taxon>Harrimaniidae</taxon>
        <taxon>Saccoglossus</taxon>
    </lineage>
</organism>
<evidence type="ECO:0000313" key="10">
    <source>
        <dbReference type="RefSeq" id="XP_006815830.1"/>
    </source>
</evidence>
<dbReference type="Gene3D" id="2.60.40.10">
    <property type="entry name" value="Immunoglobulins"/>
    <property type="match status" value="1"/>
</dbReference>
<dbReference type="SMART" id="SM00013">
    <property type="entry name" value="LRRNT"/>
    <property type="match status" value="1"/>
</dbReference>
<dbReference type="GeneID" id="102806900"/>
<gene>
    <name evidence="10" type="primary">LOC102806900</name>
</gene>
<dbReference type="SUPFAM" id="SSF52058">
    <property type="entry name" value="L domain-like"/>
    <property type="match status" value="2"/>
</dbReference>
<evidence type="ECO:0000256" key="3">
    <source>
        <dbReference type="ARBA" id="ARBA00022737"/>
    </source>
</evidence>
<dbReference type="PANTHER" id="PTHR24373:SF370">
    <property type="entry name" value="FISH-LIPS, ISOFORM E"/>
    <property type="match status" value="1"/>
</dbReference>
<dbReference type="InterPro" id="IPR001611">
    <property type="entry name" value="Leu-rich_rpt"/>
</dbReference>
<dbReference type="SMART" id="SM00409">
    <property type="entry name" value="IG"/>
    <property type="match status" value="1"/>
</dbReference>
<dbReference type="InterPro" id="IPR013098">
    <property type="entry name" value="Ig_I-set"/>
</dbReference>
<feature type="compositionally biased region" description="Low complexity" evidence="5">
    <location>
        <begin position="624"/>
        <end position="646"/>
    </location>
</feature>
<reference evidence="10" key="1">
    <citation type="submission" date="2025-08" db="UniProtKB">
        <authorList>
            <consortium name="RefSeq"/>
        </authorList>
    </citation>
    <scope>IDENTIFICATION</scope>
    <source>
        <tissue evidence="10">Testes</tissue>
    </source>
</reference>
<keyword evidence="6" id="KW-0472">Membrane</keyword>
<feature type="domain" description="Ig-like" evidence="8">
    <location>
        <begin position="465"/>
        <end position="556"/>
    </location>
</feature>
<dbReference type="Proteomes" id="UP000694865">
    <property type="component" value="Unplaced"/>
</dbReference>
<keyword evidence="3" id="KW-0677">Repeat</keyword>
<dbReference type="InterPro" id="IPR050328">
    <property type="entry name" value="Dev_Immune_Receptor"/>
</dbReference>
<protein>
    <submittedName>
        <fullName evidence="10">Leucine-rich repeat-containing protein 4C-like</fullName>
    </submittedName>
</protein>
<keyword evidence="6" id="KW-0812">Transmembrane</keyword>
<evidence type="ECO:0000256" key="6">
    <source>
        <dbReference type="SAM" id="Phobius"/>
    </source>
</evidence>
<dbReference type="PROSITE" id="PS50835">
    <property type="entry name" value="IG_LIKE"/>
    <property type="match status" value="1"/>
</dbReference>
<dbReference type="InterPro" id="IPR026906">
    <property type="entry name" value="LRR_5"/>
</dbReference>
<dbReference type="InterPro" id="IPR007110">
    <property type="entry name" value="Ig-like_dom"/>
</dbReference>
<evidence type="ECO:0000256" key="1">
    <source>
        <dbReference type="ARBA" id="ARBA00022614"/>
    </source>
</evidence>
<feature type="region of interest" description="Disordered" evidence="5">
    <location>
        <begin position="623"/>
        <end position="706"/>
    </location>
</feature>
<evidence type="ECO:0000256" key="7">
    <source>
        <dbReference type="SAM" id="SignalP"/>
    </source>
</evidence>
<dbReference type="SMART" id="SM00369">
    <property type="entry name" value="LRR_TYP"/>
    <property type="match status" value="9"/>
</dbReference>
<feature type="compositionally biased region" description="Basic and acidic residues" evidence="5">
    <location>
        <begin position="657"/>
        <end position="666"/>
    </location>
</feature>
<dbReference type="InterPro" id="IPR003599">
    <property type="entry name" value="Ig_sub"/>
</dbReference>
<proteinExistence type="predicted"/>
<keyword evidence="9" id="KW-1185">Reference proteome</keyword>
<dbReference type="RefSeq" id="XP_006815830.1">
    <property type="nucleotide sequence ID" value="XM_006815767.1"/>
</dbReference>
<keyword evidence="2 7" id="KW-0732">Signal</keyword>
<dbReference type="SMART" id="SM00364">
    <property type="entry name" value="LRR_BAC"/>
    <property type="match status" value="4"/>
</dbReference>
<feature type="compositionally biased region" description="Polar residues" evidence="5">
    <location>
        <begin position="667"/>
        <end position="682"/>
    </location>
</feature>
<feature type="transmembrane region" description="Helical" evidence="6">
    <location>
        <begin position="711"/>
        <end position="736"/>
    </location>
</feature>
<sequence length="838" mass="93009">MLRVPLCLLLCLQIVISDDCLEGCECYRTTVYCENLGLQEVPSGIPVTTTVLSLDKNYITILRNDSFVGLVNLEELYVQDNLLSLIEVGAFLDQAKLRYLYLAVNRLSHLKRSVFVPLSSIKTISLQNNYLTSLTAFSINSTVQDLLLDNNNISKLSNNCLEGLSQLTTLGVESNNMSSIEAAAFSGLNNLHRLYLHYNQLRLLPYSVFTPCFNLQEIGIRQNNLVMIPDLSALWNLTVLELQDNSISTIHLNTFSSQERLRTLKLDNNLLTSVPNLLMISNLRTLSLNKNRITDIHDEAFRNKEYFQDFKIEDNLLTKVPIAIKYLPLKDLSFVKNPIIRIEADAFAGLTNLENLWIHDMDLLHLHEDAFMAQKQNTHGLNLFLQGNDLQTLPGTIFEGLNLENLDLQDNPWSCDCGMCDYRIWMPPSPDDGDNKFDVICEQPDEHLGFYLSELKLEELVCQLPSITESYENIQVSQGASAVFNCTSIGLPQPFPFWLTPSGYNITMETENSKVELDKNGTLVLYDADFSDCGIYTCIVVNVAGHDTANTTLIVTEPTSAPTVVNTITVPPRNTLNTSDKTNRQTNLWTVPRTSTLCTVPTGPAITTSAATETHSTLLTAIQSSTTTTSPGTSASISATTKSAETGHPPPTSTTEATRHSTKESENITAPQTQTECSSLLPTETGTDPQPTNTTTNSTTLPTNDGNGNSIVVVVVICCSCAFITVTCCVIFVYFYHKRKQYDKQMATTNKSHTDITRHTVDPHEKTQTSHMGVHLNTFTGTPVANGLDLDTHIELKHSNSIDERIERHLANRNSSPEDEGEIFSTPSPVPYHSSDSE</sequence>
<keyword evidence="4" id="KW-1015">Disulfide bond</keyword>
<dbReference type="InterPro" id="IPR032675">
    <property type="entry name" value="LRR_dom_sf"/>
</dbReference>
<dbReference type="InterPro" id="IPR000372">
    <property type="entry name" value="LRRNT"/>
</dbReference>
<feature type="chain" id="PRO_5045192275" evidence="7">
    <location>
        <begin position="18"/>
        <end position="838"/>
    </location>
</feature>
<dbReference type="InterPro" id="IPR003598">
    <property type="entry name" value="Ig_sub2"/>
</dbReference>
<dbReference type="Pfam" id="PF07679">
    <property type="entry name" value="I-set"/>
    <property type="match status" value="1"/>
</dbReference>
<feature type="compositionally biased region" description="Low complexity" evidence="5">
    <location>
        <begin position="683"/>
        <end position="706"/>
    </location>
</feature>
<feature type="region of interest" description="Disordered" evidence="5">
    <location>
        <begin position="809"/>
        <end position="838"/>
    </location>
</feature>
<evidence type="ECO:0000256" key="2">
    <source>
        <dbReference type="ARBA" id="ARBA00022729"/>
    </source>
</evidence>
<accession>A0ABM0M739</accession>
<evidence type="ECO:0000259" key="8">
    <source>
        <dbReference type="PROSITE" id="PS50835"/>
    </source>
</evidence>
<dbReference type="InterPro" id="IPR003591">
    <property type="entry name" value="Leu-rich_rpt_typical-subtyp"/>
</dbReference>
<dbReference type="Pfam" id="PF13855">
    <property type="entry name" value="LRR_8"/>
    <property type="match status" value="2"/>
</dbReference>
<dbReference type="SMART" id="SM00408">
    <property type="entry name" value="IGc2"/>
    <property type="match status" value="1"/>
</dbReference>
<evidence type="ECO:0000313" key="9">
    <source>
        <dbReference type="Proteomes" id="UP000694865"/>
    </source>
</evidence>